<keyword evidence="2" id="KW-1185">Reference proteome</keyword>
<reference evidence="1 2" key="1">
    <citation type="submission" date="2012-04" db="EMBL/GenBank/DDBJ databases">
        <title>The Genome Sequence of Saprolegnia declina VS20.</title>
        <authorList>
            <consortium name="The Broad Institute Genome Sequencing Platform"/>
            <person name="Russ C."/>
            <person name="Nusbaum C."/>
            <person name="Tyler B."/>
            <person name="van West P."/>
            <person name="Dieguez-Uribeondo J."/>
            <person name="de Bruijn I."/>
            <person name="Tripathy S."/>
            <person name="Jiang R."/>
            <person name="Young S.K."/>
            <person name="Zeng Q."/>
            <person name="Gargeya S."/>
            <person name="Fitzgerald M."/>
            <person name="Haas B."/>
            <person name="Abouelleil A."/>
            <person name="Alvarado L."/>
            <person name="Arachchi H.M."/>
            <person name="Berlin A."/>
            <person name="Chapman S.B."/>
            <person name="Goldberg J."/>
            <person name="Griggs A."/>
            <person name="Gujja S."/>
            <person name="Hansen M."/>
            <person name="Howarth C."/>
            <person name="Imamovic A."/>
            <person name="Larimer J."/>
            <person name="McCowen C."/>
            <person name="Montmayeur A."/>
            <person name="Murphy C."/>
            <person name="Neiman D."/>
            <person name="Pearson M."/>
            <person name="Priest M."/>
            <person name="Roberts A."/>
            <person name="Saif S."/>
            <person name="Shea T."/>
            <person name="Sisk P."/>
            <person name="Sykes S."/>
            <person name="Wortman J."/>
            <person name="Nusbaum C."/>
            <person name="Birren B."/>
        </authorList>
    </citation>
    <scope>NUCLEOTIDE SEQUENCE [LARGE SCALE GENOMIC DNA]</scope>
    <source>
        <strain evidence="1 2">VS20</strain>
    </source>
</reference>
<dbReference type="GeneID" id="19951440"/>
<dbReference type="InParanoid" id="T0QA65"/>
<dbReference type="EMBL" id="JH767168">
    <property type="protein sequence ID" value="EQC31541.1"/>
    <property type="molecule type" value="Genomic_DNA"/>
</dbReference>
<dbReference type="RefSeq" id="XP_008614940.1">
    <property type="nucleotide sequence ID" value="XM_008616718.1"/>
</dbReference>
<sequence length="233" mass="25606">MLQIAVSFTHPTSKPLDAKCIGVVNCSRKPNCAALFELVSDVLEAYNLPWTNVLSLSNLDNASRGRLDGFYAQARAKNKNILAFDSINHQLHSVGTKLAKLPTVAPQMQLLKKLVSYINHSAERRQALLDALATSRARSASATESPEAARLAIAQLVSALGGTHDDATLDSDDKPETVRTKIPTMGPSRWQTIGRSCVVVLEHYAALVEHFWREKESSTFGARRSRPRRCSAR</sequence>
<evidence type="ECO:0000313" key="1">
    <source>
        <dbReference type="EMBL" id="EQC31541.1"/>
    </source>
</evidence>
<accession>T0QA65</accession>
<gene>
    <name evidence="1" type="ORF">SDRG_10713</name>
</gene>
<organism evidence="1 2">
    <name type="scientific">Saprolegnia diclina (strain VS20)</name>
    <dbReference type="NCBI Taxonomy" id="1156394"/>
    <lineage>
        <taxon>Eukaryota</taxon>
        <taxon>Sar</taxon>
        <taxon>Stramenopiles</taxon>
        <taxon>Oomycota</taxon>
        <taxon>Saprolegniomycetes</taxon>
        <taxon>Saprolegniales</taxon>
        <taxon>Saprolegniaceae</taxon>
        <taxon>Saprolegnia</taxon>
    </lineage>
</organism>
<evidence type="ECO:0000313" key="2">
    <source>
        <dbReference type="Proteomes" id="UP000030762"/>
    </source>
</evidence>
<proteinExistence type="predicted"/>
<dbReference type="VEuPathDB" id="FungiDB:SDRG_10713"/>
<protein>
    <submittedName>
        <fullName evidence="1">Uncharacterized protein</fullName>
    </submittedName>
</protein>
<name>T0QA65_SAPDV</name>
<dbReference type="AlphaFoldDB" id="T0QA65"/>
<dbReference type="Proteomes" id="UP000030762">
    <property type="component" value="Unassembled WGS sequence"/>
</dbReference>